<proteinExistence type="predicted"/>
<accession>G2Z2P0</accession>
<dbReference type="HOGENOM" id="CLU_1127750_0_0_10"/>
<dbReference type="AlphaFoldDB" id="G2Z2P0"/>
<keyword evidence="2" id="KW-1185">Reference proteome</keyword>
<dbReference type="Proteomes" id="UP000009186">
    <property type="component" value="Chromosome"/>
</dbReference>
<name>G2Z2P0_FLABF</name>
<dbReference type="RefSeq" id="WP_014084675.1">
    <property type="nucleotide sequence ID" value="NC_016001.1"/>
</dbReference>
<dbReference type="STRING" id="1034807.FBFL15_2193"/>
<dbReference type="EMBL" id="FQ859183">
    <property type="protein sequence ID" value="CCB70213.1"/>
    <property type="molecule type" value="Genomic_DNA"/>
</dbReference>
<organism evidence="1 2">
    <name type="scientific">Flavobacterium branchiophilum (strain FL-15)</name>
    <dbReference type="NCBI Taxonomy" id="1034807"/>
    <lineage>
        <taxon>Bacteria</taxon>
        <taxon>Pseudomonadati</taxon>
        <taxon>Bacteroidota</taxon>
        <taxon>Flavobacteriia</taxon>
        <taxon>Flavobacteriales</taxon>
        <taxon>Flavobacteriaceae</taxon>
        <taxon>Flavobacterium</taxon>
    </lineage>
</organism>
<protein>
    <submittedName>
        <fullName evidence="1">Uncharacterized protein</fullName>
    </submittedName>
</protein>
<reference evidence="1 2" key="1">
    <citation type="journal article" date="2011" name="Appl. Environ. Microbiol.">
        <title>Complete genome sequence of the fish pathogen Flavobacterium branchiophilum.</title>
        <authorList>
            <consortium name="1:IP"/>
            <consortium name="Microbial Evolutionary Genomics,F-75015 Paris"/>
            <consortium name="France 2:CNRS"/>
            <consortium name="URA2171"/>
            <consortium name="F-75015 Paris,France 3:Unite de Virologie et Immunologie Mol."/>
            <consortium name="INRA,78352 Jouy en Josas Cedex"/>
            <consortium name="France. 4:Unite de Mathemathique"/>
            <consortium name="Informatique et Genome,INRA"/>
            <consortium name="78352 Jouy en Josas Cedex"/>
            <consortium name="France. 5:CEA/Genoscope"/>
            <consortium name="Evry"/>
            <consortium name="France"/>
            <person name="Touchon M."/>
            <person name="Barbier P."/>
            <person name="Bernardet J.F."/>
            <person name="Loux V."/>
            <person name="Vacherie B."/>
            <person name="Barbe V."/>
            <person name="Rocha E.P."/>
            <person name="Duchaud E."/>
        </authorList>
    </citation>
    <scope>NUCLEOTIDE SEQUENCE [LARGE SCALE GENOMIC DNA]</scope>
    <source>
        <strain evidence="1 2">FL-15</strain>
    </source>
</reference>
<evidence type="ECO:0000313" key="2">
    <source>
        <dbReference type="Proteomes" id="UP000009186"/>
    </source>
</evidence>
<sequence length="246" mass="29635">MKTILNFFILFLAFSFFKTYSQNYNLNYFLVGFVSDYMGRNIEKGQSENINSIDYHFHKTRLHSLYRLDTLIKIHIKGNEKIVYEIKREVTVPYCKNYNEFYILNSEYLKNNINSFFIFKKIEENSNIKVQQYNGTLNENKILFSKKSNIISFLAGAFYTFGDKDSTGYFYKFSNSTNKRKIIYKILKKYNCKIVKEFDNQVKGQFVSPYIYTMYFIPSDEMKIKFDYELDIRQKIKKLKSKPEWE</sequence>
<gene>
    <name evidence="1" type="ordered locus">FBFL15_2193</name>
</gene>
<evidence type="ECO:0000313" key="1">
    <source>
        <dbReference type="EMBL" id="CCB70213.1"/>
    </source>
</evidence>
<dbReference type="KEGG" id="fbr:FBFL15_2193"/>